<reference evidence="1 2" key="1">
    <citation type="journal article" date="2013" name="Genome Biol.">
        <title>The genome sequence of the most widely cultivated cacao type and its use to identify candidate genes regulating pod color.</title>
        <authorList>
            <person name="Motamayor J.C."/>
            <person name="Mockaitis K."/>
            <person name="Schmutz J."/>
            <person name="Haiminen N."/>
            <person name="Iii D.L."/>
            <person name="Cornejo O."/>
            <person name="Findley S.D."/>
            <person name="Zheng P."/>
            <person name="Utro F."/>
            <person name="Royaert S."/>
            <person name="Saski C."/>
            <person name="Jenkins J."/>
            <person name="Podicheti R."/>
            <person name="Zhao M."/>
            <person name="Scheffler B.E."/>
            <person name="Stack J.C."/>
            <person name="Feltus F.A."/>
            <person name="Mustiga G.M."/>
            <person name="Amores F."/>
            <person name="Phillips W."/>
            <person name="Marelli J.P."/>
            <person name="May G.D."/>
            <person name="Shapiro H."/>
            <person name="Ma J."/>
            <person name="Bustamante C.D."/>
            <person name="Schnell R.J."/>
            <person name="Main D."/>
            <person name="Gilbert D."/>
            <person name="Parida L."/>
            <person name="Kuhn D.N."/>
        </authorList>
    </citation>
    <scope>NUCLEOTIDE SEQUENCE [LARGE SCALE GENOMIC DNA]</scope>
    <source>
        <strain evidence="2">cv. Matina 1-6</strain>
    </source>
</reference>
<protein>
    <recommendedName>
        <fullName evidence="3">DNAse I-like superfamily protein</fullName>
    </recommendedName>
</protein>
<proteinExistence type="predicted"/>
<dbReference type="InParanoid" id="A0A061G945"/>
<evidence type="ECO:0008006" key="3">
    <source>
        <dbReference type="Google" id="ProtNLM"/>
    </source>
</evidence>
<gene>
    <name evidence="1" type="ORF">TCM_027474</name>
</gene>
<dbReference type="Gramene" id="EOY26081">
    <property type="protein sequence ID" value="EOY26081"/>
    <property type="gene ID" value="TCM_027474"/>
</dbReference>
<accession>A0A061G945</accession>
<evidence type="ECO:0000313" key="2">
    <source>
        <dbReference type="Proteomes" id="UP000026915"/>
    </source>
</evidence>
<organism evidence="1 2">
    <name type="scientific">Theobroma cacao</name>
    <name type="common">Cacao</name>
    <name type="synonym">Cocoa</name>
    <dbReference type="NCBI Taxonomy" id="3641"/>
    <lineage>
        <taxon>Eukaryota</taxon>
        <taxon>Viridiplantae</taxon>
        <taxon>Streptophyta</taxon>
        <taxon>Embryophyta</taxon>
        <taxon>Tracheophyta</taxon>
        <taxon>Spermatophyta</taxon>
        <taxon>Magnoliopsida</taxon>
        <taxon>eudicotyledons</taxon>
        <taxon>Gunneridae</taxon>
        <taxon>Pentapetalae</taxon>
        <taxon>rosids</taxon>
        <taxon>malvids</taxon>
        <taxon>Malvales</taxon>
        <taxon>Malvaceae</taxon>
        <taxon>Byttnerioideae</taxon>
        <taxon>Theobroma</taxon>
    </lineage>
</organism>
<dbReference type="EMBL" id="CM001884">
    <property type="protein sequence ID" value="EOY26081.1"/>
    <property type="molecule type" value="Genomic_DNA"/>
</dbReference>
<sequence length="108" mass="11915">MSSHDIPRVLGGDFNVVRSQDEKLGGPINEIASSQFVEFIEELGLVDLPMSGGAFTLCNNREAATFCHLHGFLVAFKVLDSMKQLQQECLLKFISDHNAIAFITDVTE</sequence>
<dbReference type="HOGENOM" id="CLU_2201833_0_0_1"/>
<dbReference type="AlphaFoldDB" id="A0A061G945"/>
<dbReference type="PANTHER" id="PTHR33710:SF64">
    <property type="entry name" value="ENDONUCLEASE_EXONUCLEASE_PHOSPHATASE DOMAIN-CONTAINING PROTEIN"/>
    <property type="match status" value="1"/>
</dbReference>
<name>A0A061G945_THECC</name>
<evidence type="ECO:0000313" key="1">
    <source>
        <dbReference type="EMBL" id="EOY26081.1"/>
    </source>
</evidence>
<dbReference type="SUPFAM" id="SSF56219">
    <property type="entry name" value="DNase I-like"/>
    <property type="match status" value="1"/>
</dbReference>
<dbReference type="Gene3D" id="3.60.10.10">
    <property type="entry name" value="Endonuclease/exonuclease/phosphatase"/>
    <property type="match status" value="1"/>
</dbReference>
<dbReference type="PANTHER" id="PTHR33710">
    <property type="entry name" value="BNAC02G09200D PROTEIN"/>
    <property type="match status" value="1"/>
</dbReference>
<dbReference type="Proteomes" id="UP000026915">
    <property type="component" value="Chromosome 6"/>
</dbReference>
<dbReference type="InterPro" id="IPR036691">
    <property type="entry name" value="Endo/exonu/phosph_ase_sf"/>
</dbReference>
<keyword evidence="2" id="KW-1185">Reference proteome</keyword>